<feature type="transmembrane region" description="Helical" evidence="5">
    <location>
        <begin position="185"/>
        <end position="209"/>
    </location>
</feature>
<dbReference type="Gene3D" id="3.30.750.24">
    <property type="entry name" value="STAS domain"/>
    <property type="match status" value="1"/>
</dbReference>
<dbReference type="Proteomes" id="UP001621714">
    <property type="component" value="Unassembled WGS sequence"/>
</dbReference>
<feature type="transmembrane region" description="Helical" evidence="5">
    <location>
        <begin position="358"/>
        <end position="379"/>
    </location>
</feature>
<evidence type="ECO:0000256" key="1">
    <source>
        <dbReference type="ARBA" id="ARBA00004141"/>
    </source>
</evidence>
<dbReference type="Pfam" id="PF01740">
    <property type="entry name" value="STAS"/>
    <property type="match status" value="1"/>
</dbReference>
<protein>
    <submittedName>
        <fullName evidence="7">Sulfate permease</fullName>
    </submittedName>
</protein>
<dbReference type="InterPro" id="IPR001902">
    <property type="entry name" value="SLC26A/SulP_fam"/>
</dbReference>
<dbReference type="SUPFAM" id="SSF52091">
    <property type="entry name" value="SpoIIaa-like"/>
    <property type="match status" value="1"/>
</dbReference>
<dbReference type="EMBL" id="JBANFI010000001">
    <property type="protein sequence ID" value="MFK7159481.1"/>
    <property type="molecule type" value="Genomic_DNA"/>
</dbReference>
<feature type="transmembrane region" description="Helical" evidence="5">
    <location>
        <begin position="72"/>
        <end position="94"/>
    </location>
</feature>
<evidence type="ECO:0000256" key="3">
    <source>
        <dbReference type="ARBA" id="ARBA00022989"/>
    </source>
</evidence>
<dbReference type="RefSeq" id="WP_405335874.1">
    <property type="nucleotide sequence ID" value="NZ_JBANFI010000001.1"/>
</dbReference>
<comment type="subcellular location">
    <subcellularLocation>
        <location evidence="1">Membrane</location>
        <topology evidence="1">Multi-pass membrane protein</topology>
    </subcellularLocation>
</comment>
<evidence type="ECO:0000256" key="2">
    <source>
        <dbReference type="ARBA" id="ARBA00022692"/>
    </source>
</evidence>
<dbReference type="InterPro" id="IPR002645">
    <property type="entry name" value="STAS_dom"/>
</dbReference>
<feature type="transmembrane region" description="Helical" evidence="5">
    <location>
        <begin position="114"/>
        <end position="135"/>
    </location>
</feature>
<dbReference type="Pfam" id="PF00916">
    <property type="entry name" value="Sulfate_transp"/>
    <property type="match status" value="1"/>
</dbReference>
<gene>
    <name evidence="7" type="primary">sulP</name>
    <name evidence="7" type="ORF">V6U78_00330</name>
</gene>
<comment type="caution">
    <text evidence="7">The sequence shown here is derived from an EMBL/GenBank/DDBJ whole genome shotgun (WGS) entry which is preliminary data.</text>
</comment>
<feature type="transmembrane region" description="Helical" evidence="5">
    <location>
        <begin position="319"/>
        <end position="338"/>
    </location>
</feature>
<feature type="transmembrane region" description="Helical" evidence="5">
    <location>
        <begin position="147"/>
        <end position="165"/>
    </location>
</feature>
<feature type="transmembrane region" description="Helical" evidence="5">
    <location>
        <begin position="230"/>
        <end position="250"/>
    </location>
</feature>
<sequence length="588" mass="63573">MKETEQAWLRPLQGNAMQQGLWGLIKHRRYSWALLRQDSTAALLVSLLLIPQSLAYALLAGLPLQTGLYASILPAIVYALVGSSGVLAVGPVAITSLLTFSALSPLAAPGSSEYLSLAIILALMSGVCLMLMSLLRMGFLANFLSHPVMSGFISASALIIVISQLKGVTGIPLTSGTLPQMLASLYQGLSLWHGPTLLLGVGCMLLLYWGRRFLTPQLMALGLAADRAQLIARMAPMLLLIGSTLLVASLQLDQQGIQIVGALPLGFPDLALPSQLDPQQLLLLLPLALMISLIGFAESVAIARTFAAKRRQQVNSNRELMGLGLANLAAGFSASFPVTGGLSRSVVNYDAGAVTPVASLLTGIGMALALLFLTGWLYYLPQALLSAVILIAVSSLVQWRPFVQFWRYSRSDAWSWLITFAGVLLLGLEWGLLAGILASLGAWLAKNTKPHVAIVGRVPETEHYRNTERYQVELHPQILSLRIDESLMFANAQEVEQRVLNEISKRPEVEHVILMGSGINHIDASGVEMLEQLNQLLGEQSIQLHLSEIKGPVLDRLKLSPLLPQLSGQLFLTQHQAMQHLLNKPESS</sequence>
<reference evidence="7 8" key="1">
    <citation type="submission" date="2024-02" db="EMBL/GenBank/DDBJ databases">
        <title>Marinospirillum sp. MEB 164 isolated from Lonar lake sediment.</title>
        <authorList>
            <person name="Joshi A."/>
            <person name="Thite S."/>
        </authorList>
    </citation>
    <scope>NUCLEOTIDE SEQUENCE [LARGE SCALE GENOMIC DNA]</scope>
    <source>
        <strain evidence="7 8">MEB164</strain>
    </source>
</reference>
<feature type="transmembrane region" description="Helical" evidence="5">
    <location>
        <begin position="414"/>
        <end position="444"/>
    </location>
</feature>
<evidence type="ECO:0000313" key="7">
    <source>
        <dbReference type="EMBL" id="MFK7159481.1"/>
    </source>
</evidence>
<keyword evidence="8" id="KW-1185">Reference proteome</keyword>
<dbReference type="CDD" id="cd07042">
    <property type="entry name" value="STAS_SulP_like_sulfate_transporter"/>
    <property type="match status" value="1"/>
</dbReference>
<feature type="transmembrane region" description="Helical" evidence="5">
    <location>
        <begin position="41"/>
        <end position="60"/>
    </location>
</feature>
<accession>A0ABW8PT68</accession>
<keyword evidence="3 5" id="KW-1133">Transmembrane helix</keyword>
<feature type="transmembrane region" description="Helical" evidence="5">
    <location>
        <begin position="384"/>
        <end position="402"/>
    </location>
</feature>
<dbReference type="InterPro" id="IPR011547">
    <property type="entry name" value="SLC26A/SulP_dom"/>
</dbReference>
<proteinExistence type="predicted"/>
<feature type="domain" description="STAS" evidence="6">
    <location>
        <begin position="468"/>
        <end position="581"/>
    </location>
</feature>
<keyword evidence="4 5" id="KW-0472">Membrane</keyword>
<evidence type="ECO:0000256" key="4">
    <source>
        <dbReference type="ARBA" id="ARBA00023136"/>
    </source>
</evidence>
<dbReference type="InterPro" id="IPR036513">
    <property type="entry name" value="STAS_dom_sf"/>
</dbReference>
<dbReference type="PROSITE" id="PS50801">
    <property type="entry name" value="STAS"/>
    <property type="match status" value="1"/>
</dbReference>
<evidence type="ECO:0000259" key="6">
    <source>
        <dbReference type="PROSITE" id="PS50801"/>
    </source>
</evidence>
<organism evidence="7 8">
    <name type="scientific">Marinospirillum alkalitolerans</name>
    <dbReference type="NCBI Taxonomy" id="3123374"/>
    <lineage>
        <taxon>Bacteria</taxon>
        <taxon>Pseudomonadati</taxon>
        <taxon>Pseudomonadota</taxon>
        <taxon>Gammaproteobacteria</taxon>
        <taxon>Oceanospirillales</taxon>
        <taxon>Oceanospirillaceae</taxon>
        <taxon>Marinospirillum</taxon>
    </lineage>
</organism>
<evidence type="ECO:0000313" key="8">
    <source>
        <dbReference type="Proteomes" id="UP001621714"/>
    </source>
</evidence>
<feature type="transmembrane region" description="Helical" evidence="5">
    <location>
        <begin position="281"/>
        <end position="307"/>
    </location>
</feature>
<name>A0ABW8PT68_9GAMM</name>
<dbReference type="NCBIfam" id="TIGR00815">
    <property type="entry name" value="sulP"/>
    <property type="match status" value="1"/>
</dbReference>
<keyword evidence="2 5" id="KW-0812">Transmembrane</keyword>
<evidence type="ECO:0000256" key="5">
    <source>
        <dbReference type="SAM" id="Phobius"/>
    </source>
</evidence>
<dbReference type="PANTHER" id="PTHR11814">
    <property type="entry name" value="SULFATE TRANSPORTER"/>
    <property type="match status" value="1"/>
</dbReference>